<feature type="compositionally biased region" description="Polar residues" evidence="1">
    <location>
        <begin position="1"/>
        <end position="10"/>
    </location>
</feature>
<name>A0A9P6E1A0_9AGAM</name>
<protein>
    <submittedName>
        <fullName evidence="2">Uncharacterized protein</fullName>
    </submittedName>
</protein>
<reference evidence="2" key="1">
    <citation type="journal article" date="2020" name="Nat. Commun.">
        <title>Large-scale genome sequencing of mycorrhizal fungi provides insights into the early evolution of symbiotic traits.</title>
        <authorList>
            <person name="Miyauchi S."/>
            <person name="Kiss E."/>
            <person name="Kuo A."/>
            <person name="Drula E."/>
            <person name="Kohler A."/>
            <person name="Sanchez-Garcia M."/>
            <person name="Morin E."/>
            <person name="Andreopoulos B."/>
            <person name="Barry K.W."/>
            <person name="Bonito G."/>
            <person name="Buee M."/>
            <person name="Carver A."/>
            <person name="Chen C."/>
            <person name="Cichocki N."/>
            <person name="Clum A."/>
            <person name="Culley D."/>
            <person name="Crous P.W."/>
            <person name="Fauchery L."/>
            <person name="Girlanda M."/>
            <person name="Hayes R.D."/>
            <person name="Keri Z."/>
            <person name="LaButti K."/>
            <person name="Lipzen A."/>
            <person name="Lombard V."/>
            <person name="Magnuson J."/>
            <person name="Maillard F."/>
            <person name="Murat C."/>
            <person name="Nolan M."/>
            <person name="Ohm R.A."/>
            <person name="Pangilinan J."/>
            <person name="Pereira M.F."/>
            <person name="Perotto S."/>
            <person name="Peter M."/>
            <person name="Pfister S."/>
            <person name="Riley R."/>
            <person name="Sitrit Y."/>
            <person name="Stielow J.B."/>
            <person name="Szollosi G."/>
            <person name="Zifcakova L."/>
            <person name="Stursova M."/>
            <person name="Spatafora J.W."/>
            <person name="Tedersoo L."/>
            <person name="Vaario L.M."/>
            <person name="Yamada A."/>
            <person name="Yan M."/>
            <person name="Wang P."/>
            <person name="Xu J."/>
            <person name="Bruns T."/>
            <person name="Baldrian P."/>
            <person name="Vilgalys R."/>
            <person name="Dunand C."/>
            <person name="Henrissat B."/>
            <person name="Grigoriev I.V."/>
            <person name="Hibbett D."/>
            <person name="Nagy L.G."/>
            <person name="Martin F.M."/>
        </authorList>
    </citation>
    <scope>NUCLEOTIDE SEQUENCE</scope>
    <source>
        <strain evidence="2">UP504</strain>
    </source>
</reference>
<dbReference type="EMBL" id="MU128927">
    <property type="protein sequence ID" value="KAF9518155.1"/>
    <property type="molecule type" value="Genomic_DNA"/>
</dbReference>
<dbReference type="Proteomes" id="UP000886523">
    <property type="component" value="Unassembled WGS sequence"/>
</dbReference>
<keyword evidence="3" id="KW-1185">Reference proteome</keyword>
<feature type="region of interest" description="Disordered" evidence="1">
    <location>
        <begin position="1"/>
        <end position="26"/>
    </location>
</feature>
<organism evidence="2 3">
    <name type="scientific">Hydnum rufescens UP504</name>
    <dbReference type="NCBI Taxonomy" id="1448309"/>
    <lineage>
        <taxon>Eukaryota</taxon>
        <taxon>Fungi</taxon>
        <taxon>Dikarya</taxon>
        <taxon>Basidiomycota</taxon>
        <taxon>Agaricomycotina</taxon>
        <taxon>Agaricomycetes</taxon>
        <taxon>Cantharellales</taxon>
        <taxon>Hydnaceae</taxon>
        <taxon>Hydnum</taxon>
    </lineage>
</organism>
<accession>A0A9P6E1A0</accession>
<gene>
    <name evidence="2" type="ORF">BS47DRAFT_1359174</name>
</gene>
<evidence type="ECO:0000313" key="2">
    <source>
        <dbReference type="EMBL" id="KAF9518155.1"/>
    </source>
</evidence>
<evidence type="ECO:0000256" key="1">
    <source>
        <dbReference type="SAM" id="MobiDB-lite"/>
    </source>
</evidence>
<evidence type="ECO:0000313" key="3">
    <source>
        <dbReference type="Proteomes" id="UP000886523"/>
    </source>
</evidence>
<proteinExistence type="predicted"/>
<dbReference type="AlphaFoldDB" id="A0A9P6E1A0"/>
<comment type="caution">
    <text evidence="2">The sequence shown here is derived from an EMBL/GenBank/DDBJ whole genome shotgun (WGS) entry which is preliminary data.</text>
</comment>
<sequence length="167" mass="18180">MCSNSSSLTTDDPRNENVASDGRSMCSDFSQEDLPHMLSNPLHFSQFMQEALEHLPEKVHAGVHGAMKGVKGTYHGTKINGKPALCTIQHHKKIAADAAIQWTLTTSNQGRITAWLQNHTQNAPDPQEFADLTHDTVGCGMVATPLMVSSNDMEDEVAQDNDQGDGH</sequence>